<evidence type="ECO:0000313" key="5">
    <source>
        <dbReference type="Proteomes" id="UP000286415"/>
    </source>
</evidence>
<sequence>MSRASASNSESSTDFHSLTGNSWMYSDVFAAQRRKLSPKQDLSGGGLFGGDVAWMKPALMTEDKSEKMIAAFCSTKTRMNRRIQQVLLQFFCLLRLDSIRSLERPSRVHPHNYDPIIDRICFERCVFSLVPSPSCYQIDEFRMTDSALLEVKSKFDAEFRRFSINPAVLKQFKEFYASLEQLHHLQGIPFVVQYVDPKNSDLLPINNDNNYAVALSASKRLLRILLQRKGESYGELYGYKSTKSARPHKSAASVLRSYASVDKPKDPARAIMMKNDFHLVSSILDVDIVPRELRRVRLVRTPNKQFGLYIRSGVSHHHTINGYEAVPAFFVSRLDRDGVAYGTGLLAEDDEIIEVNGIEVAGKTMDQVTDMMVANSSNLIITVRPADQRTCLPPNYRSTVSNISGRRSEHIIEDSSPISTRRAGSGDSRSAAASERARKYSPEEEEETDYDAMGGLITL</sequence>
<feature type="domain" description="PB1" evidence="3">
    <location>
        <begin position="148"/>
        <end position="229"/>
    </location>
</feature>
<dbReference type="EMBL" id="NIRI02000056">
    <property type="protein sequence ID" value="KAG5445273.1"/>
    <property type="molecule type" value="Genomic_DNA"/>
</dbReference>
<proteinExistence type="predicted"/>
<reference evidence="4 5" key="2">
    <citation type="journal article" date="2021" name="Genomics">
        <title>High-quality reference genome for Clonorchis sinensis.</title>
        <authorList>
            <person name="Young N.D."/>
            <person name="Stroehlein A.J."/>
            <person name="Kinkar L."/>
            <person name="Wang T."/>
            <person name="Sohn W.M."/>
            <person name="Chang B.C.H."/>
            <person name="Kaur P."/>
            <person name="Weisz D."/>
            <person name="Dudchenko O."/>
            <person name="Aiden E.L."/>
            <person name="Korhonen P.K."/>
            <person name="Gasser R.B."/>
        </authorList>
    </citation>
    <scope>NUCLEOTIDE SEQUENCE [LARGE SCALE GENOMIC DNA]</scope>
    <source>
        <strain evidence="4">Cs-k2</strain>
    </source>
</reference>
<dbReference type="InterPro" id="IPR001478">
    <property type="entry name" value="PDZ"/>
</dbReference>
<dbReference type="SMART" id="SM00228">
    <property type="entry name" value="PDZ"/>
    <property type="match status" value="1"/>
</dbReference>
<dbReference type="SUPFAM" id="SSF50156">
    <property type="entry name" value="PDZ domain-like"/>
    <property type="match status" value="1"/>
</dbReference>
<dbReference type="InterPro" id="IPR000270">
    <property type="entry name" value="PB1_dom"/>
</dbReference>
<evidence type="ECO:0000313" key="4">
    <source>
        <dbReference type="EMBL" id="KAG5445273.1"/>
    </source>
</evidence>
<dbReference type="Pfam" id="PF00595">
    <property type="entry name" value="PDZ"/>
    <property type="match status" value="1"/>
</dbReference>
<dbReference type="Proteomes" id="UP000286415">
    <property type="component" value="Unassembled WGS sequence"/>
</dbReference>
<evidence type="ECO:0000259" key="3">
    <source>
        <dbReference type="PROSITE" id="PS51745"/>
    </source>
</evidence>
<organism evidence="4 5">
    <name type="scientific">Clonorchis sinensis</name>
    <name type="common">Chinese liver fluke</name>
    <dbReference type="NCBI Taxonomy" id="79923"/>
    <lineage>
        <taxon>Eukaryota</taxon>
        <taxon>Metazoa</taxon>
        <taxon>Spiralia</taxon>
        <taxon>Lophotrochozoa</taxon>
        <taxon>Platyhelminthes</taxon>
        <taxon>Trematoda</taxon>
        <taxon>Digenea</taxon>
        <taxon>Opisthorchiida</taxon>
        <taxon>Opisthorchiata</taxon>
        <taxon>Opisthorchiidae</taxon>
        <taxon>Clonorchis</taxon>
    </lineage>
</organism>
<dbReference type="PROSITE" id="PS51745">
    <property type="entry name" value="PB1"/>
    <property type="match status" value="1"/>
</dbReference>
<dbReference type="SUPFAM" id="SSF54277">
    <property type="entry name" value="CAD &amp; PB1 domains"/>
    <property type="match status" value="1"/>
</dbReference>
<comment type="caution">
    <text evidence="4">The sequence shown here is derived from an EMBL/GenBank/DDBJ whole genome shotgun (WGS) entry which is preliminary data.</text>
</comment>
<feature type="region of interest" description="Disordered" evidence="1">
    <location>
        <begin position="403"/>
        <end position="459"/>
    </location>
</feature>
<dbReference type="SMART" id="SM00666">
    <property type="entry name" value="PB1"/>
    <property type="match status" value="1"/>
</dbReference>
<dbReference type="InterPro" id="IPR051741">
    <property type="entry name" value="PAR6_homolog"/>
</dbReference>
<dbReference type="FunFam" id="3.10.20.90:FF:000031">
    <property type="entry name" value="Partitioning defective 6 homolog alpha"/>
    <property type="match status" value="1"/>
</dbReference>
<protein>
    <submittedName>
        <fullName evidence="4">Partitioning defective 6 beta</fullName>
    </submittedName>
</protein>
<accession>A0A8T1M7Z6</accession>
<dbReference type="AlphaFoldDB" id="A0A8T1M7Z6"/>
<dbReference type="Gene3D" id="3.10.20.90">
    <property type="entry name" value="Phosphatidylinositol 3-kinase Catalytic Subunit, Chain A, domain 1"/>
    <property type="match status" value="1"/>
</dbReference>
<evidence type="ECO:0000256" key="1">
    <source>
        <dbReference type="SAM" id="MobiDB-lite"/>
    </source>
</evidence>
<dbReference type="OrthoDB" id="5868434at2759"/>
<gene>
    <name evidence="4" type="ORF">CSKR_107327</name>
</gene>
<dbReference type="InterPro" id="IPR053793">
    <property type="entry name" value="PB1-like"/>
</dbReference>
<dbReference type="PANTHER" id="PTHR14102">
    <property type="entry name" value="PAR-6-RELATED"/>
    <property type="match status" value="1"/>
</dbReference>
<dbReference type="GO" id="GO:0007098">
    <property type="term" value="P:centrosome cycle"/>
    <property type="evidence" value="ECO:0007669"/>
    <property type="project" value="TreeGrafter"/>
</dbReference>
<dbReference type="Gene3D" id="2.30.42.10">
    <property type="match status" value="1"/>
</dbReference>
<name>A0A8T1M7Z6_CLOSI</name>
<dbReference type="PANTHER" id="PTHR14102:SF11">
    <property type="entry name" value="LD29223P"/>
    <property type="match status" value="1"/>
</dbReference>
<reference evidence="4 5" key="1">
    <citation type="journal article" date="2018" name="Biotechnol. Adv.">
        <title>Improved genomic resources and new bioinformatic workflow for the carcinogenic parasite Clonorchis sinensis: Biotechnological implications.</title>
        <authorList>
            <person name="Wang D."/>
            <person name="Korhonen P.K."/>
            <person name="Gasser R.B."/>
            <person name="Young N.D."/>
        </authorList>
    </citation>
    <scope>NUCLEOTIDE SEQUENCE [LARGE SCALE GENOMIC DNA]</scope>
    <source>
        <strain evidence="4">Cs-k2</strain>
    </source>
</reference>
<dbReference type="PROSITE" id="PS50106">
    <property type="entry name" value="PDZ"/>
    <property type="match status" value="1"/>
</dbReference>
<dbReference type="Pfam" id="PF00564">
    <property type="entry name" value="PB1"/>
    <property type="match status" value="1"/>
</dbReference>
<keyword evidence="5" id="KW-1185">Reference proteome</keyword>
<feature type="domain" description="PDZ" evidence="2">
    <location>
        <begin position="295"/>
        <end position="387"/>
    </location>
</feature>
<dbReference type="InterPro" id="IPR036034">
    <property type="entry name" value="PDZ_sf"/>
</dbReference>
<feature type="compositionally biased region" description="Low complexity" evidence="1">
    <location>
        <begin position="419"/>
        <end position="434"/>
    </location>
</feature>
<evidence type="ECO:0000259" key="2">
    <source>
        <dbReference type="PROSITE" id="PS50106"/>
    </source>
</evidence>